<gene>
    <name evidence="2" type="ORF">SDC9_210291</name>
</gene>
<feature type="region of interest" description="Disordered" evidence="1">
    <location>
        <begin position="1"/>
        <end position="30"/>
    </location>
</feature>
<name>A0A645JH41_9ZZZZ</name>
<dbReference type="AlphaFoldDB" id="A0A645JH41"/>
<organism evidence="2">
    <name type="scientific">bioreactor metagenome</name>
    <dbReference type="NCBI Taxonomy" id="1076179"/>
    <lineage>
        <taxon>unclassified sequences</taxon>
        <taxon>metagenomes</taxon>
        <taxon>ecological metagenomes</taxon>
    </lineage>
</organism>
<evidence type="ECO:0000313" key="2">
    <source>
        <dbReference type="EMBL" id="MPN62542.1"/>
    </source>
</evidence>
<proteinExistence type="predicted"/>
<accession>A0A645JH41</accession>
<protein>
    <submittedName>
        <fullName evidence="2">Uncharacterized protein</fullName>
    </submittedName>
</protein>
<evidence type="ECO:0000256" key="1">
    <source>
        <dbReference type="SAM" id="MobiDB-lite"/>
    </source>
</evidence>
<sequence length="30" mass="3306">MIDHAQDDVVNTNALTAAGRARNEQMRHAV</sequence>
<feature type="compositionally biased region" description="Basic and acidic residues" evidence="1">
    <location>
        <begin position="21"/>
        <end position="30"/>
    </location>
</feature>
<comment type="caution">
    <text evidence="2">The sequence shown here is derived from an EMBL/GenBank/DDBJ whole genome shotgun (WGS) entry which is preliminary data.</text>
</comment>
<reference evidence="2" key="1">
    <citation type="submission" date="2019-08" db="EMBL/GenBank/DDBJ databases">
        <authorList>
            <person name="Kucharzyk K."/>
            <person name="Murdoch R.W."/>
            <person name="Higgins S."/>
            <person name="Loffler F."/>
        </authorList>
    </citation>
    <scope>NUCLEOTIDE SEQUENCE</scope>
</reference>
<dbReference type="EMBL" id="VSSQ01140689">
    <property type="protein sequence ID" value="MPN62542.1"/>
    <property type="molecule type" value="Genomic_DNA"/>
</dbReference>